<organism evidence="2">
    <name type="scientific">marine sediment metagenome</name>
    <dbReference type="NCBI Taxonomy" id="412755"/>
    <lineage>
        <taxon>unclassified sequences</taxon>
        <taxon>metagenomes</taxon>
        <taxon>ecological metagenomes</taxon>
    </lineage>
</organism>
<dbReference type="AlphaFoldDB" id="X1NXP9"/>
<accession>X1NXP9</accession>
<name>X1NXP9_9ZZZZ</name>
<proteinExistence type="predicted"/>
<evidence type="ECO:0000313" key="2">
    <source>
        <dbReference type="EMBL" id="GAI34966.1"/>
    </source>
</evidence>
<comment type="caution">
    <text evidence="2">The sequence shown here is derived from an EMBL/GenBank/DDBJ whole genome shotgun (WGS) entry which is preliminary data.</text>
</comment>
<protein>
    <submittedName>
        <fullName evidence="2">Uncharacterized protein</fullName>
    </submittedName>
</protein>
<evidence type="ECO:0000256" key="1">
    <source>
        <dbReference type="SAM" id="MobiDB-lite"/>
    </source>
</evidence>
<sequence>MAKYQPHPHVPDWIRAMNGELLTSTQLDVLDFHHYCKKYGTCTSDDRIGKFTHHSHATVERTNRKLYDLYLIRADNPGKRTRVIKIVEYPDRETYEDLTRIRGSAETDGPHNAPHISTESKSSFVAFTNSVEGSESPVGDETLSRDVPSRTLPGGSRGGDGSSLVRVAVKYAHQLVKDGLTREEAIAWSIQHNPGVEHDGKCFRLTPEYRAENKGTPPIEK</sequence>
<feature type="non-terminal residue" evidence="2">
    <location>
        <position position="221"/>
    </location>
</feature>
<gene>
    <name evidence="2" type="ORF">S06H3_51265</name>
</gene>
<feature type="region of interest" description="Disordered" evidence="1">
    <location>
        <begin position="130"/>
        <end position="162"/>
    </location>
</feature>
<reference evidence="2" key="1">
    <citation type="journal article" date="2014" name="Front. Microbiol.">
        <title>High frequency of phylogenetically diverse reductive dehalogenase-homologous genes in deep subseafloor sedimentary metagenomes.</title>
        <authorList>
            <person name="Kawai M."/>
            <person name="Futagami T."/>
            <person name="Toyoda A."/>
            <person name="Takaki Y."/>
            <person name="Nishi S."/>
            <person name="Hori S."/>
            <person name="Arai W."/>
            <person name="Tsubouchi T."/>
            <person name="Morono Y."/>
            <person name="Uchiyama I."/>
            <person name="Ito T."/>
            <person name="Fujiyama A."/>
            <person name="Inagaki F."/>
            <person name="Takami H."/>
        </authorList>
    </citation>
    <scope>NUCLEOTIDE SEQUENCE</scope>
    <source>
        <strain evidence="2">Expedition CK06-06</strain>
    </source>
</reference>
<dbReference type="EMBL" id="BARV01032520">
    <property type="protein sequence ID" value="GAI34966.1"/>
    <property type="molecule type" value="Genomic_DNA"/>
</dbReference>